<organism evidence="4 5">
    <name type="scientific">Dermatophagoides pteronyssinus</name>
    <name type="common">European house dust mite</name>
    <dbReference type="NCBI Taxonomy" id="6956"/>
    <lineage>
        <taxon>Eukaryota</taxon>
        <taxon>Metazoa</taxon>
        <taxon>Ecdysozoa</taxon>
        <taxon>Arthropoda</taxon>
        <taxon>Chelicerata</taxon>
        <taxon>Arachnida</taxon>
        <taxon>Acari</taxon>
        <taxon>Acariformes</taxon>
        <taxon>Sarcoptiformes</taxon>
        <taxon>Astigmata</taxon>
        <taxon>Psoroptidia</taxon>
        <taxon>Analgoidea</taxon>
        <taxon>Pyroglyphidae</taxon>
        <taxon>Dermatophagoidinae</taxon>
        <taxon>Dermatophagoides</taxon>
    </lineage>
</organism>
<gene>
    <name evidence="5" type="primary">LOC113797549</name>
</gene>
<dbReference type="KEGG" id="dpte:113797549"/>
<proteinExistence type="predicted"/>
<dbReference type="Gene3D" id="4.10.1000.10">
    <property type="entry name" value="Zinc finger, CCCH-type"/>
    <property type="match status" value="1"/>
</dbReference>
<evidence type="ECO:0000259" key="3">
    <source>
        <dbReference type="PROSITE" id="PS50103"/>
    </source>
</evidence>
<feature type="compositionally biased region" description="Basic and acidic residues" evidence="2">
    <location>
        <begin position="214"/>
        <end position="226"/>
    </location>
</feature>
<dbReference type="InParanoid" id="A0A6P6YG23"/>
<keyword evidence="1" id="KW-0863">Zinc-finger</keyword>
<evidence type="ECO:0000256" key="2">
    <source>
        <dbReference type="SAM" id="MobiDB-lite"/>
    </source>
</evidence>
<dbReference type="PROSITE" id="PS50103">
    <property type="entry name" value="ZF_C3H1"/>
    <property type="match status" value="1"/>
</dbReference>
<feature type="zinc finger region" description="C3H1-type" evidence="1">
    <location>
        <begin position="1031"/>
        <end position="1058"/>
    </location>
</feature>
<dbReference type="OrthoDB" id="3247158at2759"/>
<feature type="region of interest" description="Disordered" evidence="2">
    <location>
        <begin position="214"/>
        <end position="238"/>
    </location>
</feature>
<keyword evidence="4" id="KW-1185">Reference proteome</keyword>
<evidence type="ECO:0000313" key="5">
    <source>
        <dbReference type="RefSeq" id="XP_027203754.1"/>
    </source>
</evidence>
<dbReference type="AlphaFoldDB" id="A0A6P6YG23"/>
<name>A0A6P6YG23_DERPT</name>
<keyword evidence="1" id="KW-0862">Zinc</keyword>
<feature type="region of interest" description="Disordered" evidence="2">
    <location>
        <begin position="828"/>
        <end position="853"/>
    </location>
</feature>
<protein>
    <recommendedName>
        <fullName evidence="3">C3H1-type domain-containing protein</fullName>
    </recommendedName>
</protein>
<dbReference type="RefSeq" id="XP_027203754.1">
    <property type="nucleotide sequence ID" value="XM_027347953.1"/>
</dbReference>
<evidence type="ECO:0000313" key="4">
    <source>
        <dbReference type="Proteomes" id="UP000515146"/>
    </source>
</evidence>
<feature type="domain" description="C3H1-type" evidence="3">
    <location>
        <begin position="1031"/>
        <end position="1058"/>
    </location>
</feature>
<dbReference type="SMART" id="SM00356">
    <property type="entry name" value="ZnF_C3H1"/>
    <property type="match status" value="2"/>
</dbReference>
<feature type="region of interest" description="Disordered" evidence="2">
    <location>
        <begin position="167"/>
        <end position="195"/>
    </location>
</feature>
<dbReference type="GO" id="GO:0008270">
    <property type="term" value="F:zinc ion binding"/>
    <property type="evidence" value="ECO:0007669"/>
    <property type="project" value="UniProtKB-KW"/>
</dbReference>
<sequence length="1060" mass="121010">MNNNYNNNNNNDETINGKRMEMVKNSEHYDQQQQNQSILAENQILSATIKSITNHNNNNNTHSNHNSSSSSTGLSAKEIEKINQLMPSYLMNQHSKTNLTQTTISTMTTTTTTTTTLPSTSTISVIKLKNDKNNKHYSSNQTMNRSINVQNVVIGEQQRKLSTLSSINHRSYSNTKRDFQSSSSSNNGRKFQPYQKLSIISSTDKYQDKIADNQIVDDHHDDEEKNSQSLTKNDGKSVDSLLPDFLKSTSVQQQQQQSPIKQKLSMAINDEKILENSILAKDDIENDNEKNVNENININSDDDDDGHTKMTVKCSSLKQLSPLFLLMDCQNVIDNDNQNDLLFNNVDDNNGQQNQQQQQQTLLINDCNIDNNSMKPLLSSFMMNDNNHMVNENDGNSLDDNIATTTTTSKTTLWKSELMIYDDDDHIDKKHRNKDDDSDCHMEIITKKSSQSSIFANEDEELEEYIMSTISPSSSSTTTKTTTSSSLLYETIDEWLDYHEKEFWPKSMTKIFQQFSNDNSASDDNDETNWWQPIKSMLNDNIDCDNNKNHKEEESSTTTTTMMPEFWDHKRRMEWLTNLWNQNSTLGYMNDMFMMNSTDNNRQKNLNEELSLIIDLVQQQRQCQNQMTDNEKTTNSNEFNLTTIDSDGDVGGATIDSKLLNFYSFDDEMMQHFRKNFAEKMNNYHLNVNNNDNNSKCPNQIDKLDSKSEQNSIIDDNLLLPTTISSSSPSNDVINLTEMINNVLDSINRERQNEIEVDSNECFQTSLSIPIQSTGSSTSSLSSSFSNSDDLPSDFDVEKIPTSFLPKVQNNTTIESANVVEEIAPKPSGPFSKRYKLKSNANSADDNSKNDDNNYINGHVVTSNTNVDHSTFYSLRTSSYRHQQQNWYPTGSELQNDCSDYQGPHDDNIYYYGDDMDGGIMIDQNEATHFVESYGNDLYNYDGYLINMPKDDNNDLSMMNTNQLMSNNSFGGQNSFLTSSNDIDNLQPVDIKFKLENRYLVPDSDAKPVLKPCAFYLENACARLDCKFSHDLSSIPCKYYLEGACYKEEFCPFLHEKPKR</sequence>
<dbReference type="Proteomes" id="UP000515146">
    <property type="component" value="Unplaced"/>
</dbReference>
<reference evidence="5" key="1">
    <citation type="submission" date="2025-08" db="UniProtKB">
        <authorList>
            <consortium name="RefSeq"/>
        </authorList>
    </citation>
    <scope>IDENTIFICATION</scope>
    <source>
        <strain evidence="5">Airmid</strain>
    </source>
</reference>
<keyword evidence="1" id="KW-0479">Metal-binding</keyword>
<evidence type="ECO:0000256" key="1">
    <source>
        <dbReference type="PROSITE-ProRule" id="PRU00723"/>
    </source>
</evidence>
<dbReference type="InterPro" id="IPR000571">
    <property type="entry name" value="Znf_CCCH"/>
</dbReference>
<accession>A0A6P6YG23</accession>
<feature type="region of interest" description="Disordered" evidence="2">
    <location>
        <begin position="53"/>
        <end position="74"/>
    </location>
</feature>
<feature type="compositionally biased region" description="Low complexity" evidence="2">
    <location>
        <begin position="53"/>
        <end position="72"/>
    </location>
</feature>
<feature type="compositionally biased region" description="Polar residues" evidence="2">
    <location>
        <begin position="167"/>
        <end position="189"/>
    </location>
</feature>